<sequence length="64" mass="6966">MAPQGNLLARAEAVVERAYRIAAEHHSALAQARIAVQPLRDVATRRGGDDVPQAADRPRTRRPA</sequence>
<gene>
    <name evidence="2" type="ORF">EU555_03915</name>
</gene>
<dbReference type="AlphaFoldDB" id="A0A4Z0NX14"/>
<accession>A0A4Z0NX14</accession>
<comment type="caution">
    <text evidence="2">The sequence shown here is derived from an EMBL/GenBank/DDBJ whole genome shotgun (WGS) entry which is preliminary data.</text>
</comment>
<organism evidence="2 3">
    <name type="scientific">Methylobacterium nonmethylotrophicum</name>
    <dbReference type="NCBI Taxonomy" id="1141884"/>
    <lineage>
        <taxon>Bacteria</taxon>
        <taxon>Pseudomonadati</taxon>
        <taxon>Pseudomonadota</taxon>
        <taxon>Alphaproteobacteria</taxon>
        <taxon>Hyphomicrobiales</taxon>
        <taxon>Methylobacteriaceae</taxon>
        <taxon>Methylobacterium</taxon>
    </lineage>
</organism>
<evidence type="ECO:0000313" key="3">
    <source>
        <dbReference type="Proteomes" id="UP000297535"/>
    </source>
</evidence>
<feature type="region of interest" description="Disordered" evidence="1">
    <location>
        <begin position="41"/>
        <end position="64"/>
    </location>
</feature>
<evidence type="ECO:0000313" key="2">
    <source>
        <dbReference type="EMBL" id="TGE01827.1"/>
    </source>
</evidence>
<keyword evidence="3" id="KW-1185">Reference proteome</keyword>
<protein>
    <submittedName>
        <fullName evidence="2">Uncharacterized protein</fullName>
    </submittedName>
</protein>
<dbReference type="Proteomes" id="UP000297535">
    <property type="component" value="Unassembled WGS sequence"/>
</dbReference>
<evidence type="ECO:0000256" key="1">
    <source>
        <dbReference type="SAM" id="MobiDB-lite"/>
    </source>
</evidence>
<dbReference type="EMBL" id="SRLB01000002">
    <property type="protein sequence ID" value="TGE01827.1"/>
    <property type="molecule type" value="Genomic_DNA"/>
</dbReference>
<reference evidence="2 3" key="1">
    <citation type="submission" date="2019-04" db="EMBL/GenBank/DDBJ databases">
        <authorList>
            <person name="Feng G."/>
            <person name="Zhu H."/>
        </authorList>
    </citation>
    <scope>NUCLEOTIDE SEQUENCE [LARGE SCALE GENOMIC DNA]</scope>
    <source>
        <strain evidence="2 3">6HR-1</strain>
    </source>
</reference>
<name>A0A4Z0NX14_9HYPH</name>
<proteinExistence type="predicted"/>
<dbReference type="OrthoDB" id="8003718at2"/>
<dbReference type="RefSeq" id="WP_135413162.1">
    <property type="nucleotide sequence ID" value="NZ_SRLB01000002.1"/>
</dbReference>